<evidence type="ECO:0000259" key="3">
    <source>
        <dbReference type="Pfam" id="PF09992"/>
    </source>
</evidence>
<accession>A0A840V518</accession>
<keyword evidence="2" id="KW-0732">Signal</keyword>
<dbReference type="AlphaFoldDB" id="A0A840V518"/>
<evidence type="ECO:0000256" key="1">
    <source>
        <dbReference type="SAM" id="MobiDB-lite"/>
    </source>
</evidence>
<feature type="region of interest" description="Disordered" evidence="1">
    <location>
        <begin position="32"/>
        <end position="59"/>
    </location>
</feature>
<feature type="domain" description="Phosphodiester glycosidase" evidence="3">
    <location>
        <begin position="111"/>
        <end position="275"/>
    </location>
</feature>
<sequence>MARFLIIAPALLLAACSPLRTEMAVQDVATTGEIPVPPPTESALATAPEPAPQSRPPAPTPWEPHYFETRLNGIAIEAVAFDSRSHHLKVADQPQGPGTRWPDSRSAGKGSLAAINASFFTPEGQPLGMIVTAGQPHGAINRASSLGSGFYVEENSGKLRLIRRDQFDHAKEAIQAGPFLVENRRAVRGLSQESSAARSFLAHDNAGHWILARTGPCSLAELAQALAGARLGPVKIHQALNLDGGRSSEIWVSSAIQGGPAFTRPFWNKPVRNFLTLQPR</sequence>
<reference evidence="4 5" key="1">
    <citation type="submission" date="2020-08" db="EMBL/GenBank/DDBJ databases">
        <title>Genomic Encyclopedia of Type Strains, Phase IV (KMG-IV): sequencing the most valuable type-strain genomes for metagenomic binning, comparative biology and taxonomic classification.</title>
        <authorList>
            <person name="Goeker M."/>
        </authorList>
    </citation>
    <scope>NUCLEOTIDE SEQUENCE [LARGE SCALE GENOMIC DNA]</scope>
    <source>
        <strain evidence="4 5">YC6886</strain>
    </source>
</reference>
<keyword evidence="5" id="KW-1185">Reference proteome</keyword>
<evidence type="ECO:0000256" key="2">
    <source>
        <dbReference type="SAM" id="SignalP"/>
    </source>
</evidence>
<dbReference type="Pfam" id="PF09992">
    <property type="entry name" value="NAGPA"/>
    <property type="match status" value="1"/>
</dbReference>
<dbReference type="PROSITE" id="PS51257">
    <property type="entry name" value="PROKAR_LIPOPROTEIN"/>
    <property type="match status" value="1"/>
</dbReference>
<proteinExistence type="predicted"/>
<gene>
    <name evidence="4" type="ORF">HNR46_003368</name>
</gene>
<evidence type="ECO:0000313" key="5">
    <source>
        <dbReference type="Proteomes" id="UP000557717"/>
    </source>
</evidence>
<dbReference type="Proteomes" id="UP000557717">
    <property type="component" value="Unassembled WGS sequence"/>
</dbReference>
<dbReference type="RefSeq" id="WP_184020698.1">
    <property type="nucleotide sequence ID" value="NZ_JACHFD010000020.1"/>
</dbReference>
<dbReference type="EMBL" id="JACHFD010000020">
    <property type="protein sequence ID" value="MBB5353115.1"/>
    <property type="molecule type" value="Genomic_DNA"/>
</dbReference>
<protein>
    <submittedName>
        <fullName evidence="4">Uncharacterized protein YigE (DUF2233 family)</fullName>
    </submittedName>
</protein>
<feature type="compositionally biased region" description="Pro residues" evidence="1">
    <location>
        <begin position="49"/>
        <end position="59"/>
    </location>
</feature>
<feature type="chain" id="PRO_5032272870" evidence="2">
    <location>
        <begin position="21"/>
        <end position="280"/>
    </location>
</feature>
<name>A0A840V518_9BACT</name>
<organism evidence="4 5">
    <name type="scientific">Haloferula luteola</name>
    <dbReference type="NCBI Taxonomy" id="595692"/>
    <lineage>
        <taxon>Bacteria</taxon>
        <taxon>Pseudomonadati</taxon>
        <taxon>Verrucomicrobiota</taxon>
        <taxon>Verrucomicrobiia</taxon>
        <taxon>Verrucomicrobiales</taxon>
        <taxon>Verrucomicrobiaceae</taxon>
        <taxon>Haloferula</taxon>
    </lineage>
</organism>
<dbReference type="InterPro" id="IPR018711">
    <property type="entry name" value="NAGPA"/>
</dbReference>
<feature type="signal peptide" evidence="2">
    <location>
        <begin position="1"/>
        <end position="20"/>
    </location>
</feature>
<comment type="caution">
    <text evidence="4">The sequence shown here is derived from an EMBL/GenBank/DDBJ whole genome shotgun (WGS) entry which is preliminary data.</text>
</comment>
<evidence type="ECO:0000313" key="4">
    <source>
        <dbReference type="EMBL" id="MBB5353115.1"/>
    </source>
</evidence>